<dbReference type="InterPro" id="IPR058066">
    <property type="entry name" value="pXO2-14_N"/>
</dbReference>
<evidence type="ECO:0000259" key="3">
    <source>
        <dbReference type="Pfam" id="PF26635"/>
    </source>
</evidence>
<feature type="transmembrane region" description="Helical" evidence="2">
    <location>
        <begin position="104"/>
        <end position="126"/>
    </location>
</feature>
<dbReference type="Pfam" id="PF26635">
    <property type="entry name" value="DUF8208"/>
    <property type="match status" value="1"/>
</dbReference>
<feature type="compositionally biased region" description="Polar residues" evidence="1">
    <location>
        <begin position="510"/>
        <end position="529"/>
    </location>
</feature>
<feature type="transmembrane region" description="Helical" evidence="2">
    <location>
        <begin position="299"/>
        <end position="317"/>
    </location>
</feature>
<feature type="compositionally biased region" description="Polar residues" evidence="1">
    <location>
        <begin position="600"/>
        <end position="617"/>
    </location>
</feature>
<accession>A0A6N2W1D5</accession>
<organism evidence="4">
    <name type="scientific">[Clostridium] nexile</name>
    <dbReference type="NCBI Taxonomy" id="29361"/>
    <lineage>
        <taxon>Bacteria</taxon>
        <taxon>Bacillati</taxon>
        <taxon>Bacillota</taxon>
        <taxon>Clostridia</taxon>
        <taxon>Lachnospirales</taxon>
        <taxon>Lachnospiraceae</taxon>
        <taxon>Tyzzerella</taxon>
    </lineage>
</organism>
<reference evidence="4" key="1">
    <citation type="submission" date="2019-11" db="EMBL/GenBank/DDBJ databases">
        <authorList>
            <person name="Feng L."/>
        </authorList>
    </citation>
    <scope>NUCLEOTIDE SEQUENCE</scope>
    <source>
        <strain evidence="4">CnexileLFYP112</strain>
    </source>
</reference>
<keyword evidence="2" id="KW-0812">Transmembrane</keyword>
<proteinExistence type="predicted"/>
<feature type="region of interest" description="Disordered" evidence="1">
    <location>
        <begin position="419"/>
        <end position="531"/>
    </location>
</feature>
<dbReference type="InterPro" id="IPR058521">
    <property type="entry name" value="DUF8208"/>
</dbReference>
<feature type="transmembrane region" description="Helical" evidence="2">
    <location>
        <begin position="244"/>
        <end position="263"/>
    </location>
</feature>
<evidence type="ECO:0000256" key="1">
    <source>
        <dbReference type="SAM" id="MobiDB-lite"/>
    </source>
</evidence>
<dbReference type="NCBIfam" id="NF045890">
    <property type="entry name" value="conj_pls20_p028"/>
    <property type="match status" value="1"/>
</dbReference>
<sequence length="634" mass="70764">MSEEAILNLLVENHTYLSPSHIFISAFRIVGWWIVKGLIFLANCCQDFYEACFRFLDFTEYEPVKNFLSEFKVGVVVIMTISFVIIGYKLLFSTNKKPTVITNFMTGMFVLCASATLLTTLNTAMLSANTYITGSYGGSGAAANQVVSSCLTDLIYIDKQIGLENMNPKNLPHEQLSDEVLNNLNFIEVVKEDNKYLTTDNAKNILQKKAVYVPGNTYVLDDIYNGVLMTDFASEYYYRYHLDFFSSVLILVSLVITFAVLGYKVIKLIWEIITGQFLVILFSGEIVSGQTIKKILECLRNTYVVMLYTMVSIKLYLLAVDYIMANFTGVIRGGIILCLAFAIIDGPIMIEKILGLDAGLQSGTAKILAMAHLMSSSARNTMSMVQSHRMNQSMRDMRNAMTTESHSQSDMNNQMRGEMNNQAQSEQRSNFNTDDTPNTENQSENNTNLTNGNGIDTENVPNGEETNEFSAMYSDMPGDFISDAVENQDGDITSSMDADLKSGSIGAPRNEQNSNLQEFQQNENSNVSTEMPKENIFKSTADTNFEDHNGSLSDTYNLSGASGEFQEQLGENQKGSGNFKYNVEANLHQSVDGALEKQSAKANTTSNDRNMSYQNENRSNKNDMKMEKGKLNKE</sequence>
<feature type="region of interest" description="Disordered" evidence="1">
    <location>
        <begin position="595"/>
        <end position="634"/>
    </location>
</feature>
<dbReference type="EMBL" id="CACRTG010000034">
    <property type="protein sequence ID" value="VYT33266.1"/>
    <property type="molecule type" value="Genomic_DNA"/>
</dbReference>
<feature type="transmembrane region" description="Helical" evidence="2">
    <location>
        <begin position="323"/>
        <end position="344"/>
    </location>
</feature>
<protein>
    <recommendedName>
        <fullName evidence="3">DUF8208 domain-containing protein</fullName>
    </recommendedName>
</protein>
<name>A0A6N2W1D5_9FIRM</name>
<dbReference type="AlphaFoldDB" id="A0A6N2W1D5"/>
<feature type="transmembrane region" description="Helical" evidence="2">
    <location>
        <begin position="269"/>
        <end position="287"/>
    </location>
</feature>
<feature type="domain" description="DUF8208" evidence="3">
    <location>
        <begin position="21"/>
        <end position="370"/>
    </location>
</feature>
<evidence type="ECO:0000313" key="4">
    <source>
        <dbReference type="EMBL" id="VYT33266.1"/>
    </source>
</evidence>
<feature type="compositionally biased region" description="Basic and acidic residues" evidence="1">
    <location>
        <begin position="618"/>
        <end position="634"/>
    </location>
</feature>
<evidence type="ECO:0000256" key="2">
    <source>
        <dbReference type="SAM" id="Phobius"/>
    </source>
</evidence>
<gene>
    <name evidence="4" type="ORF">CNLFYP112_00559</name>
</gene>
<keyword evidence="2" id="KW-0472">Membrane</keyword>
<keyword evidence="2" id="KW-1133">Transmembrane helix</keyword>
<feature type="compositionally biased region" description="Polar residues" evidence="1">
    <location>
        <begin position="419"/>
        <end position="460"/>
    </location>
</feature>
<feature type="transmembrane region" description="Helical" evidence="2">
    <location>
        <begin position="73"/>
        <end position="92"/>
    </location>
</feature>